<dbReference type="KEGG" id="hazt:108666014"/>
<dbReference type="SMART" id="SM00220">
    <property type="entry name" value="S_TKc"/>
    <property type="match status" value="1"/>
</dbReference>
<dbReference type="PANTHER" id="PTHR24342">
    <property type="entry name" value="SERINE/THREONINE-PROTEIN KINASE 17"/>
    <property type="match status" value="1"/>
</dbReference>
<dbReference type="RefSeq" id="XP_018008308.1">
    <property type="nucleotide sequence ID" value="XM_018152819.2"/>
</dbReference>
<feature type="region of interest" description="Disordered" evidence="6">
    <location>
        <begin position="673"/>
        <end position="699"/>
    </location>
</feature>
<sequence length="780" mass="87214">MGSMTRDNAASNPPPGFLPLDPEDPVVAALFHHGDIEDDYDIEREPIARGKFAAVRRARHRATGRVFAAKFVRRRRRAKTSEAEAEARHEVAVLVLGRAHKHIVHMHSVYLTRQEYIILLEFGAGGDLQKLLDDQVAFSEDDTRALLLQVLSGLRFLHANNIAHLDIKPQNLILMGSAPTDGVKIVDFGLSRVISQDTELTQIMGTPDYVAPEVINFEPVGLATDMWSVGVLTYVFLTGCTPFGGDTDQETFVNITQAEYDFPDDLFADVSDNAKDFISGLLLKKTSQRLQIDDCLRHPWLCSAVLPSIYASAAPSLYTLSETDSSAAPSLYTLSETDSSAAPGLYTLSETDSSDCPDSAYSSCDNSSPTFLEKNTSSSFTSNVSVNLCECPIAEEQQQQAQQQGQVIAAAAAMLTSARRLRRNRSNYMSVDMEDTLKAVRKQRSTRRASLVIDNPRHAEDEWRKHSPRSYNHQSLLNLNHEVLDNRMANDDDFHNATNRLRHSESFDCSSSRGIYPTWNGYSERAPLNQSMNDIEAKLSKPWLKLCNGSVLRAVDQLTTSNSPKKKKLALAKSDLSHPPGDLSVGAGNYATLDSMSCQSSRKLQKCDFRASIAELRDPHSDVRSSKADFTIMRPELRAYSTQRCERDSRNSFYDFKTSNYDLRSTKSDIYAPKSDLRSSKSSKDLRRSKKDLQGSSLNLSERSWGPCSDLTMSRLDMSLSRLDLAHEQLDQEEALEQKDSFRGDLTLPRRRLNRASLAPLLRGNALHMSFRVSKNRDWC</sequence>
<gene>
    <name evidence="9" type="primary">LOC108666014</name>
</gene>
<dbReference type="InterPro" id="IPR000719">
    <property type="entry name" value="Prot_kinase_dom"/>
</dbReference>
<dbReference type="InterPro" id="IPR011009">
    <property type="entry name" value="Kinase-like_dom_sf"/>
</dbReference>
<keyword evidence="2" id="KW-0808">Transferase</keyword>
<evidence type="ECO:0000256" key="4">
    <source>
        <dbReference type="ARBA" id="ARBA00022777"/>
    </source>
</evidence>
<evidence type="ECO:0000256" key="6">
    <source>
        <dbReference type="SAM" id="MobiDB-lite"/>
    </source>
</evidence>
<accession>A0A8B7N4N7</accession>
<dbReference type="Gene3D" id="3.30.200.20">
    <property type="entry name" value="Phosphorylase Kinase, domain 1"/>
    <property type="match status" value="1"/>
</dbReference>
<evidence type="ECO:0000313" key="8">
    <source>
        <dbReference type="Proteomes" id="UP000694843"/>
    </source>
</evidence>
<dbReference type="PROSITE" id="PS50011">
    <property type="entry name" value="PROTEIN_KINASE_DOM"/>
    <property type="match status" value="1"/>
</dbReference>
<dbReference type="GO" id="GO:0004674">
    <property type="term" value="F:protein serine/threonine kinase activity"/>
    <property type="evidence" value="ECO:0007669"/>
    <property type="project" value="UniProtKB-KW"/>
</dbReference>
<evidence type="ECO:0000259" key="7">
    <source>
        <dbReference type="PROSITE" id="PS50011"/>
    </source>
</evidence>
<evidence type="ECO:0000256" key="5">
    <source>
        <dbReference type="ARBA" id="ARBA00022840"/>
    </source>
</evidence>
<dbReference type="GO" id="GO:0005634">
    <property type="term" value="C:nucleus"/>
    <property type="evidence" value="ECO:0007669"/>
    <property type="project" value="TreeGrafter"/>
</dbReference>
<dbReference type="InterPro" id="IPR008271">
    <property type="entry name" value="Ser/Thr_kinase_AS"/>
</dbReference>
<name>A0A8B7N4N7_HYAAZ</name>
<keyword evidence="1" id="KW-0723">Serine/threonine-protein kinase</keyword>
<feature type="compositionally biased region" description="Basic and acidic residues" evidence="6">
    <location>
        <begin position="675"/>
        <end position="686"/>
    </location>
</feature>
<dbReference type="Gene3D" id="1.10.510.10">
    <property type="entry name" value="Transferase(Phosphotransferase) domain 1"/>
    <property type="match status" value="1"/>
</dbReference>
<dbReference type="AlphaFoldDB" id="A0A8B7N4N7"/>
<dbReference type="PROSITE" id="PS00108">
    <property type="entry name" value="PROTEIN_KINASE_ST"/>
    <property type="match status" value="1"/>
</dbReference>
<dbReference type="GO" id="GO:0043065">
    <property type="term" value="P:positive regulation of apoptotic process"/>
    <property type="evidence" value="ECO:0007669"/>
    <property type="project" value="TreeGrafter"/>
</dbReference>
<evidence type="ECO:0000256" key="1">
    <source>
        <dbReference type="ARBA" id="ARBA00022527"/>
    </source>
</evidence>
<evidence type="ECO:0000256" key="2">
    <source>
        <dbReference type="ARBA" id="ARBA00022679"/>
    </source>
</evidence>
<dbReference type="GO" id="GO:0035556">
    <property type="term" value="P:intracellular signal transduction"/>
    <property type="evidence" value="ECO:0007669"/>
    <property type="project" value="TreeGrafter"/>
</dbReference>
<dbReference type="OMA" id="QPIQIEG"/>
<dbReference type="PANTHER" id="PTHR24342:SF12">
    <property type="entry name" value="DEATH-ASSOCIATED PROTEIN KINASE RELATED"/>
    <property type="match status" value="1"/>
</dbReference>
<dbReference type="Proteomes" id="UP000694843">
    <property type="component" value="Unplaced"/>
</dbReference>
<keyword evidence="3" id="KW-0547">Nucleotide-binding</keyword>
<keyword evidence="4 9" id="KW-0418">Kinase</keyword>
<evidence type="ECO:0000256" key="3">
    <source>
        <dbReference type="ARBA" id="ARBA00022741"/>
    </source>
</evidence>
<proteinExistence type="predicted"/>
<dbReference type="GeneID" id="108666014"/>
<dbReference type="SUPFAM" id="SSF56112">
    <property type="entry name" value="Protein kinase-like (PK-like)"/>
    <property type="match status" value="1"/>
</dbReference>
<dbReference type="FunFam" id="1.10.510.10:FF:000571">
    <property type="entry name" value="Maternal embryonic leucine zipper kinase"/>
    <property type="match status" value="1"/>
</dbReference>
<evidence type="ECO:0000313" key="9">
    <source>
        <dbReference type="RefSeq" id="XP_018008308.1"/>
    </source>
</evidence>
<protein>
    <submittedName>
        <fullName evidence="9">Serine/threonine-protein kinase PLK4</fullName>
    </submittedName>
</protein>
<keyword evidence="8" id="KW-1185">Reference proteome</keyword>
<dbReference type="OrthoDB" id="74764at2759"/>
<keyword evidence="5" id="KW-0067">ATP-binding</keyword>
<reference evidence="9" key="1">
    <citation type="submission" date="2025-08" db="UniProtKB">
        <authorList>
            <consortium name="RefSeq"/>
        </authorList>
    </citation>
    <scope>IDENTIFICATION</scope>
    <source>
        <tissue evidence="9">Whole organism</tissue>
    </source>
</reference>
<dbReference type="Pfam" id="PF00069">
    <property type="entry name" value="Pkinase"/>
    <property type="match status" value="1"/>
</dbReference>
<organism evidence="8 9">
    <name type="scientific">Hyalella azteca</name>
    <name type="common">Amphipod</name>
    <dbReference type="NCBI Taxonomy" id="294128"/>
    <lineage>
        <taxon>Eukaryota</taxon>
        <taxon>Metazoa</taxon>
        <taxon>Ecdysozoa</taxon>
        <taxon>Arthropoda</taxon>
        <taxon>Crustacea</taxon>
        <taxon>Multicrustacea</taxon>
        <taxon>Malacostraca</taxon>
        <taxon>Eumalacostraca</taxon>
        <taxon>Peracarida</taxon>
        <taxon>Amphipoda</taxon>
        <taxon>Senticaudata</taxon>
        <taxon>Talitrida</taxon>
        <taxon>Talitroidea</taxon>
        <taxon>Hyalellidae</taxon>
        <taxon>Hyalella</taxon>
    </lineage>
</organism>
<feature type="domain" description="Protein kinase" evidence="7">
    <location>
        <begin position="41"/>
        <end position="301"/>
    </location>
</feature>
<dbReference type="GO" id="GO:0005524">
    <property type="term" value="F:ATP binding"/>
    <property type="evidence" value="ECO:0007669"/>
    <property type="project" value="UniProtKB-KW"/>
</dbReference>